<dbReference type="PANTHER" id="PTHR43798:SF33">
    <property type="entry name" value="HYDROLASE, PUTATIVE (AFU_ORTHOLOGUE AFUA_2G14860)-RELATED"/>
    <property type="match status" value="1"/>
</dbReference>
<reference evidence="2 3" key="1">
    <citation type="submission" date="2018-11" db="EMBL/GenBank/DDBJ databases">
        <title>Genome assembly of Steccherinum ochraceum LE-BIN_3174, the white-rot fungus of the Steccherinaceae family (The Residual Polyporoid clade, Polyporales, Basidiomycota).</title>
        <authorList>
            <person name="Fedorova T.V."/>
            <person name="Glazunova O.A."/>
            <person name="Landesman E.O."/>
            <person name="Moiseenko K.V."/>
            <person name="Psurtseva N.V."/>
            <person name="Savinova O.S."/>
            <person name="Shakhova N.V."/>
            <person name="Tyazhelova T.V."/>
            <person name="Vasina D.V."/>
        </authorList>
    </citation>
    <scope>NUCLEOTIDE SEQUENCE [LARGE SCALE GENOMIC DNA]</scope>
    <source>
        <strain evidence="2 3">LE-BIN_3174</strain>
    </source>
</reference>
<dbReference type="Gene3D" id="3.40.50.1820">
    <property type="entry name" value="alpha/beta hydrolase"/>
    <property type="match status" value="1"/>
</dbReference>
<dbReference type="SUPFAM" id="SSF53474">
    <property type="entry name" value="alpha/beta-Hydrolases"/>
    <property type="match status" value="1"/>
</dbReference>
<evidence type="ECO:0000259" key="1">
    <source>
        <dbReference type="Pfam" id="PF00561"/>
    </source>
</evidence>
<accession>A0A4R0RZD8</accession>
<feature type="domain" description="AB hydrolase-1" evidence="1">
    <location>
        <begin position="29"/>
        <end position="309"/>
    </location>
</feature>
<proteinExistence type="predicted"/>
<evidence type="ECO:0000313" key="3">
    <source>
        <dbReference type="Proteomes" id="UP000292702"/>
    </source>
</evidence>
<dbReference type="GO" id="GO:0046464">
    <property type="term" value="P:acylglycerol catabolic process"/>
    <property type="evidence" value="ECO:0007669"/>
    <property type="project" value="TreeGrafter"/>
</dbReference>
<dbReference type="GO" id="GO:0047372">
    <property type="term" value="F:monoacylglycerol lipase activity"/>
    <property type="evidence" value="ECO:0007669"/>
    <property type="project" value="TreeGrafter"/>
</dbReference>
<organism evidence="2 3">
    <name type="scientific">Steccherinum ochraceum</name>
    <dbReference type="NCBI Taxonomy" id="92696"/>
    <lineage>
        <taxon>Eukaryota</taxon>
        <taxon>Fungi</taxon>
        <taxon>Dikarya</taxon>
        <taxon>Basidiomycota</taxon>
        <taxon>Agaricomycotina</taxon>
        <taxon>Agaricomycetes</taxon>
        <taxon>Polyporales</taxon>
        <taxon>Steccherinaceae</taxon>
        <taxon>Steccherinum</taxon>
    </lineage>
</organism>
<dbReference type="PANTHER" id="PTHR43798">
    <property type="entry name" value="MONOACYLGLYCEROL LIPASE"/>
    <property type="match status" value="1"/>
</dbReference>
<protein>
    <recommendedName>
        <fullName evidence="1">AB hydrolase-1 domain-containing protein</fullName>
    </recommendedName>
</protein>
<dbReference type="InterPro" id="IPR029058">
    <property type="entry name" value="AB_hydrolase_fold"/>
</dbReference>
<name>A0A4R0RZD8_9APHY</name>
<dbReference type="Pfam" id="PF00561">
    <property type="entry name" value="Abhydrolase_1"/>
    <property type="match status" value="1"/>
</dbReference>
<dbReference type="GO" id="GO:0016020">
    <property type="term" value="C:membrane"/>
    <property type="evidence" value="ECO:0007669"/>
    <property type="project" value="TreeGrafter"/>
</dbReference>
<dbReference type="InterPro" id="IPR000639">
    <property type="entry name" value="Epox_hydrolase-like"/>
</dbReference>
<dbReference type="Proteomes" id="UP000292702">
    <property type="component" value="Unassembled WGS sequence"/>
</dbReference>
<dbReference type="OrthoDB" id="408373at2759"/>
<gene>
    <name evidence="2" type="ORF">EIP91_005955</name>
</gene>
<dbReference type="InterPro" id="IPR050266">
    <property type="entry name" value="AB_hydrolase_sf"/>
</dbReference>
<evidence type="ECO:0000313" key="2">
    <source>
        <dbReference type="EMBL" id="TCD69878.1"/>
    </source>
</evidence>
<comment type="caution">
    <text evidence="2">The sequence shown here is derived from an EMBL/GenBank/DDBJ whole genome shotgun (WGS) entry which is preliminary data.</text>
</comment>
<keyword evidence="3" id="KW-1185">Reference proteome</keyword>
<dbReference type="STRING" id="92696.A0A4R0RZD8"/>
<dbReference type="AlphaFoldDB" id="A0A4R0RZD8"/>
<dbReference type="PRINTS" id="PR00412">
    <property type="entry name" value="EPOXHYDRLASE"/>
</dbReference>
<sequence>MDPANYKDLKVSRGYNYHYYAVKRETDKPTILFVHGFPSTARDWRYMVPHFESRGYGIIAPDILGYGGTDKPTDWREYQGSTLARDIHDILVAEGVKKAIAVGHDWGAFIVSRLANFQPEDFLGYAFFNVSYVTPNPQYDNEKFHAQWKKITGHDNYGYWYFFAEDDADKVIMDHLDAFISAGFSKENNLSADVFSAKGALKRSLLNEYRAEVAPFMTGEDRKIWTETFLKGGFKAPLSFYRIMCNNGRNSDDATIPKERLFPPASAPLFYVAALRDSVCDPKGGKASFTQEGLKSHNVSIVEVDGDHWWPMYTEKANEVAQKLETWIVDVVKV</sequence>
<dbReference type="EMBL" id="RWJN01000032">
    <property type="protein sequence ID" value="TCD69878.1"/>
    <property type="molecule type" value="Genomic_DNA"/>
</dbReference>
<dbReference type="InterPro" id="IPR000073">
    <property type="entry name" value="AB_hydrolase_1"/>
</dbReference>